<dbReference type="Proteomes" id="UP000009328">
    <property type="component" value="Unassembled WGS sequence"/>
</dbReference>
<keyword evidence="2" id="KW-1185">Reference proteome</keyword>
<dbReference type="HOGENOM" id="CLU_035071_0_0_1"/>
<gene>
    <name evidence="1" type="ORF">BN7_271</name>
</gene>
<reference evidence="1 2" key="1">
    <citation type="journal article" date="2012" name="Eukaryot. Cell">
        <title>Draft genome sequence of Wickerhamomyces ciferrii NRRL Y-1031 F-60-10.</title>
        <authorList>
            <person name="Schneider J."/>
            <person name="Andrea H."/>
            <person name="Blom J."/>
            <person name="Jaenicke S."/>
            <person name="Ruckert C."/>
            <person name="Schorsch C."/>
            <person name="Szczepanowski R."/>
            <person name="Farwick M."/>
            <person name="Goesmann A."/>
            <person name="Puhler A."/>
            <person name="Schaffer S."/>
            <person name="Tauch A."/>
            <person name="Kohler T."/>
            <person name="Brinkrolf K."/>
        </authorList>
    </citation>
    <scope>NUCLEOTIDE SEQUENCE [LARGE SCALE GENOMIC DNA]</scope>
    <source>
        <strain evidence="2">ATCC 14091 / BCRC 22168 / CBS 111 / JCM 3599 / NBRC 0793 / NRRL Y-1031 F-60-10</strain>
    </source>
</reference>
<dbReference type="EMBL" id="CAIF01000005">
    <property type="protein sequence ID" value="CCH40737.1"/>
    <property type="molecule type" value="Genomic_DNA"/>
</dbReference>
<organism evidence="1 2">
    <name type="scientific">Wickerhamomyces ciferrii (strain ATCC 14091 / BCRC 22168 / CBS 111 / JCM 3599 / NBRC 0793 / NRRL Y-1031 F-60-10)</name>
    <name type="common">Yeast</name>
    <name type="synonym">Pichia ciferrii</name>
    <dbReference type="NCBI Taxonomy" id="1206466"/>
    <lineage>
        <taxon>Eukaryota</taxon>
        <taxon>Fungi</taxon>
        <taxon>Dikarya</taxon>
        <taxon>Ascomycota</taxon>
        <taxon>Saccharomycotina</taxon>
        <taxon>Saccharomycetes</taxon>
        <taxon>Phaffomycetales</taxon>
        <taxon>Wickerhamomycetaceae</taxon>
        <taxon>Wickerhamomyces</taxon>
    </lineage>
</organism>
<evidence type="ECO:0000313" key="1">
    <source>
        <dbReference type="EMBL" id="CCH40737.1"/>
    </source>
</evidence>
<proteinExistence type="predicted"/>
<accession>K0KEU8</accession>
<protein>
    <submittedName>
        <fullName evidence="1">Uncharacterized protein</fullName>
    </submittedName>
</protein>
<sequence>MTLNTMINTTITTILTPFLNKIIDTFHTLYFKRDIFEALGIWSSYPRGLCGLYISHSFYNTVYRPFWRLYKITFPIRYYLANRLKSLGEWIDYSKSNIKLFSIKKDEDVDLEGFEGPKINYIGRFVSNHNGNANDIKFPMEIWEIIASIGDINNSIMMSINKSFFYTFGPKIYDTLRFTIVLTPLTKMKLTDEAYLKNGPDYITAKYCDSYSIYKRHQESQQFDYEFLDTSIDIDQDYFKLLDHNDTKRNRHPILLWYKSKGFTFERLNQPFEVRSLKKIQFILKNVLQNPNSIMKKFIKEILLDVCVFDGFDKLITMKQSSSVNPPISGHESLEELIDQKVKNKENVSVMKLVNTDQVMPIRVVPLDDNFDRVRWKDSLEGKIVRFFKICNNIKNKLPRASIISDLRHIFPQNVYFKEMLCVYLLSDQLYSHRLRRRISKFQQRQIKYFQKANPIEYWHQTIKNNVFEKTTGVLDKDGHYRMTVTGQSCVKIQNREFKTKQQVYEIFNDLIETLTNIKSNDNSIDPIETSILMLGTNDGKPQVSKEFTENASYFYEHLPDFSTLRLEPQLILINKSATINDPKV</sequence>
<evidence type="ECO:0000313" key="2">
    <source>
        <dbReference type="Proteomes" id="UP000009328"/>
    </source>
</evidence>
<dbReference type="InParanoid" id="K0KEU8"/>
<dbReference type="AlphaFoldDB" id="K0KEU8"/>
<name>K0KEU8_WICCF</name>
<comment type="caution">
    <text evidence="1">The sequence shown here is derived from an EMBL/GenBank/DDBJ whole genome shotgun (WGS) entry which is preliminary data.</text>
</comment>